<dbReference type="RefSeq" id="XP_001305225.1">
    <property type="nucleotide sequence ID" value="XM_001305224.1"/>
</dbReference>
<dbReference type="InParanoid" id="A2FS29"/>
<dbReference type="Proteomes" id="UP000001542">
    <property type="component" value="Unassembled WGS sequence"/>
</dbReference>
<organism evidence="1 2">
    <name type="scientific">Trichomonas vaginalis (strain ATCC PRA-98 / G3)</name>
    <dbReference type="NCBI Taxonomy" id="412133"/>
    <lineage>
        <taxon>Eukaryota</taxon>
        <taxon>Metamonada</taxon>
        <taxon>Parabasalia</taxon>
        <taxon>Trichomonadida</taxon>
        <taxon>Trichomonadidae</taxon>
        <taxon>Trichomonas</taxon>
    </lineage>
</organism>
<keyword evidence="2" id="KW-1185">Reference proteome</keyword>
<protein>
    <submittedName>
        <fullName evidence="1">Uncharacterized protein</fullName>
    </submittedName>
</protein>
<evidence type="ECO:0000313" key="1">
    <source>
        <dbReference type="EMBL" id="EAX92295.1"/>
    </source>
</evidence>
<gene>
    <name evidence="1" type="ORF">TVAG_108120</name>
</gene>
<dbReference type="VEuPathDB" id="TrichDB:TVAGG3_0796090"/>
<name>A2FS29_TRIV3</name>
<proteinExistence type="predicted"/>
<dbReference type="VEuPathDB" id="TrichDB:TVAG_108120"/>
<dbReference type="KEGG" id="tva:4750006"/>
<reference evidence="1" key="1">
    <citation type="submission" date="2006-10" db="EMBL/GenBank/DDBJ databases">
        <authorList>
            <person name="Amadeo P."/>
            <person name="Zhao Q."/>
            <person name="Wortman J."/>
            <person name="Fraser-Liggett C."/>
            <person name="Carlton J."/>
        </authorList>
    </citation>
    <scope>NUCLEOTIDE SEQUENCE</scope>
    <source>
        <strain evidence="1">G3</strain>
    </source>
</reference>
<accession>A2FS29</accession>
<dbReference type="EMBL" id="DS113975">
    <property type="protein sequence ID" value="EAX92295.1"/>
    <property type="molecule type" value="Genomic_DNA"/>
</dbReference>
<sequence>MDKNWDIFKDFKGLAKKQGNYLKFIGVLHEDTDNPKGFLIRKSGTILGLRDGKRRKKRDLSIHDATGPDPSDIELIDSEFDSFELDQLEIF</sequence>
<dbReference type="AlphaFoldDB" id="A2FS29"/>
<evidence type="ECO:0000313" key="2">
    <source>
        <dbReference type="Proteomes" id="UP000001542"/>
    </source>
</evidence>
<reference evidence="1" key="2">
    <citation type="journal article" date="2007" name="Science">
        <title>Draft genome sequence of the sexually transmitted pathogen Trichomonas vaginalis.</title>
        <authorList>
            <person name="Carlton J.M."/>
            <person name="Hirt R.P."/>
            <person name="Silva J.C."/>
            <person name="Delcher A.L."/>
            <person name="Schatz M."/>
            <person name="Zhao Q."/>
            <person name="Wortman J.R."/>
            <person name="Bidwell S.L."/>
            <person name="Alsmark U.C.M."/>
            <person name="Besteiro S."/>
            <person name="Sicheritz-Ponten T."/>
            <person name="Noel C.J."/>
            <person name="Dacks J.B."/>
            <person name="Foster P.G."/>
            <person name="Simillion C."/>
            <person name="Van de Peer Y."/>
            <person name="Miranda-Saavedra D."/>
            <person name="Barton G.J."/>
            <person name="Westrop G.D."/>
            <person name="Mueller S."/>
            <person name="Dessi D."/>
            <person name="Fiori P.L."/>
            <person name="Ren Q."/>
            <person name="Paulsen I."/>
            <person name="Zhang H."/>
            <person name="Bastida-Corcuera F.D."/>
            <person name="Simoes-Barbosa A."/>
            <person name="Brown M.T."/>
            <person name="Hayes R.D."/>
            <person name="Mukherjee M."/>
            <person name="Okumura C.Y."/>
            <person name="Schneider R."/>
            <person name="Smith A.J."/>
            <person name="Vanacova S."/>
            <person name="Villalvazo M."/>
            <person name="Haas B.J."/>
            <person name="Pertea M."/>
            <person name="Feldblyum T.V."/>
            <person name="Utterback T.R."/>
            <person name="Shu C.L."/>
            <person name="Osoegawa K."/>
            <person name="de Jong P.J."/>
            <person name="Hrdy I."/>
            <person name="Horvathova L."/>
            <person name="Zubacova Z."/>
            <person name="Dolezal P."/>
            <person name="Malik S.B."/>
            <person name="Logsdon J.M. Jr."/>
            <person name="Henze K."/>
            <person name="Gupta A."/>
            <person name="Wang C.C."/>
            <person name="Dunne R.L."/>
            <person name="Upcroft J.A."/>
            <person name="Upcroft P."/>
            <person name="White O."/>
            <person name="Salzberg S.L."/>
            <person name="Tang P."/>
            <person name="Chiu C.-H."/>
            <person name="Lee Y.-S."/>
            <person name="Embley T.M."/>
            <person name="Coombs G.H."/>
            <person name="Mottram J.C."/>
            <person name="Tachezy J."/>
            <person name="Fraser-Liggett C.M."/>
            <person name="Johnson P.J."/>
        </authorList>
    </citation>
    <scope>NUCLEOTIDE SEQUENCE [LARGE SCALE GENOMIC DNA]</scope>
    <source>
        <strain evidence="1">G3</strain>
    </source>
</reference>